<organism evidence="1 2">
    <name type="scientific">Microbacterium insulae</name>
    <dbReference type="NCBI Taxonomy" id="483014"/>
    <lineage>
        <taxon>Bacteria</taxon>
        <taxon>Bacillati</taxon>
        <taxon>Actinomycetota</taxon>
        <taxon>Actinomycetes</taxon>
        <taxon>Micrococcales</taxon>
        <taxon>Microbacteriaceae</taxon>
        <taxon>Microbacterium</taxon>
    </lineage>
</organism>
<keyword evidence="2" id="KW-1185">Reference proteome</keyword>
<name>A0ABW3AKG1_9MICO</name>
<comment type="caution">
    <text evidence="1">The sequence shown here is derived from an EMBL/GenBank/DDBJ whole genome shotgun (WGS) entry which is preliminary data.</text>
</comment>
<reference evidence="2" key="1">
    <citation type="journal article" date="2019" name="Int. J. Syst. Evol. Microbiol.">
        <title>The Global Catalogue of Microorganisms (GCM) 10K type strain sequencing project: providing services to taxonomists for standard genome sequencing and annotation.</title>
        <authorList>
            <consortium name="The Broad Institute Genomics Platform"/>
            <consortium name="The Broad Institute Genome Sequencing Center for Infectious Disease"/>
            <person name="Wu L."/>
            <person name="Ma J."/>
        </authorList>
    </citation>
    <scope>NUCLEOTIDE SEQUENCE [LARGE SCALE GENOMIC DNA]</scope>
    <source>
        <strain evidence="2">CCUG 54523</strain>
    </source>
</reference>
<dbReference type="EMBL" id="JBHTII010000002">
    <property type="protein sequence ID" value="MFD0791453.1"/>
    <property type="molecule type" value="Genomic_DNA"/>
</dbReference>
<proteinExistence type="predicted"/>
<protein>
    <recommendedName>
        <fullName evidence="3">PKD domain-containing protein</fullName>
    </recommendedName>
</protein>
<dbReference type="Proteomes" id="UP001597055">
    <property type="component" value="Unassembled WGS sequence"/>
</dbReference>
<sequence>MADLASFRPATPRLAGEPGGFAIAGMPANLVAAASVEEIPGTVLGWDVVVRFTPVAFEFSHGDGTSAVHPTGGATWQQLGRAQFTPTGTSHVYRERGIHSVNVSVRYTAAVDFGSGTWRPVPGYITATSGGYRVQVVEVRTALVDRTCIEDPLGPGC</sequence>
<evidence type="ECO:0000313" key="2">
    <source>
        <dbReference type="Proteomes" id="UP001597055"/>
    </source>
</evidence>
<dbReference type="RefSeq" id="WP_204979213.1">
    <property type="nucleotide sequence ID" value="NZ_JBHTII010000002.1"/>
</dbReference>
<gene>
    <name evidence="1" type="ORF">ACFQ0P_13705</name>
</gene>
<accession>A0ABW3AKG1</accession>
<evidence type="ECO:0000313" key="1">
    <source>
        <dbReference type="EMBL" id="MFD0791453.1"/>
    </source>
</evidence>
<evidence type="ECO:0008006" key="3">
    <source>
        <dbReference type="Google" id="ProtNLM"/>
    </source>
</evidence>